<dbReference type="PANTHER" id="PTHR35342:SF5">
    <property type="entry name" value="TRICARBOXYLIC TRANSPORT PROTEIN"/>
    <property type="match status" value="1"/>
</dbReference>
<dbReference type="Pfam" id="PF01970">
    <property type="entry name" value="TctA"/>
    <property type="match status" value="1"/>
</dbReference>
<accession>A0A645AJY2</accession>
<name>A0A645AJY2_9ZZZZ</name>
<comment type="caution">
    <text evidence="3">The sequence shown here is derived from an EMBL/GenBank/DDBJ whole genome shotgun (WGS) entry which is preliminary data.</text>
</comment>
<evidence type="ECO:0000313" key="3">
    <source>
        <dbReference type="EMBL" id="MPM51173.1"/>
    </source>
</evidence>
<dbReference type="InterPro" id="IPR002823">
    <property type="entry name" value="DUF112_TM"/>
</dbReference>
<keyword evidence="1" id="KW-0812">Transmembrane</keyword>
<feature type="transmembrane region" description="Helical" evidence="1">
    <location>
        <begin position="97"/>
        <end position="117"/>
    </location>
</feature>
<proteinExistence type="predicted"/>
<protein>
    <recommendedName>
        <fullName evidence="2">DUF112 domain-containing protein</fullName>
    </recommendedName>
</protein>
<dbReference type="AlphaFoldDB" id="A0A645AJY2"/>
<evidence type="ECO:0000259" key="2">
    <source>
        <dbReference type="Pfam" id="PF01970"/>
    </source>
</evidence>
<feature type="domain" description="DUF112" evidence="2">
    <location>
        <begin position="1"/>
        <end position="181"/>
    </location>
</feature>
<feature type="transmembrane region" description="Helical" evidence="1">
    <location>
        <begin position="61"/>
        <end position="85"/>
    </location>
</feature>
<keyword evidence="1" id="KW-1133">Transmembrane helix</keyword>
<keyword evidence="1" id="KW-0472">Membrane</keyword>
<sequence>MIGTIIGILPGTGGAIASFIAYGEAKRSSKERNQFGSGAIDGLIAPESANNAAVGGSFVPLLSLGIPGSATSAIIFGALTVHGMIPGPRLFSEHADIVYALMFGLLISVFLMLFLGLSGTRLFTKILKVNPRFIIPAVIAFSIFGAYSARNDIFDIFIAIIFGLIGLIFKRTQIPIAPAVLGMILGSMAEQNLRQSMVIAAAKDINILAYITIRPISIILIALISLLIWGNFKAGLRADD</sequence>
<feature type="transmembrane region" description="Helical" evidence="1">
    <location>
        <begin position="6"/>
        <end position="23"/>
    </location>
</feature>
<gene>
    <name evidence="3" type="ORF">SDC9_97920</name>
</gene>
<evidence type="ECO:0000256" key="1">
    <source>
        <dbReference type="SAM" id="Phobius"/>
    </source>
</evidence>
<organism evidence="3">
    <name type="scientific">bioreactor metagenome</name>
    <dbReference type="NCBI Taxonomy" id="1076179"/>
    <lineage>
        <taxon>unclassified sequences</taxon>
        <taxon>metagenomes</taxon>
        <taxon>ecological metagenomes</taxon>
    </lineage>
</organism>
<feature type="transmembrane region" description="Helical" evidence="1">
    <location>
        <begin position="205"/>
        <end position="229"/>
    </location>
</feature>
<dbReference type="EMBL" id="VSSQ01013294">
    <property type="protein sequence ID" value="MPM51173.1"/>
    <property type="molecule type" value="Genomic_DNA"/>
</dbReference>
<feature type="transmembrane region" description="Helical" evidence="1">
    <location>
        <begin position="153"/>
        <end position="169"/>
    </location>
</feature>
<reference evidence="3" key="1">
    <citation type="submission" date="2019-08" db="EMBL/GenBank/DDBJ databases">
        <authorList>
            <person name="Kucharzyk K."/>
            <person name="Murdoch R.W."/>
            <person name="Higgins S."/>
            <person name="Loffler F."/>
        </authorList>
    </citation>
    <scope>NUCLEOTIDE SEQUENCE</scope>
</reference>
<dbReference type="PANTHER" id="PTHR35342">
    <property type="entry name" value="TRICARBOXYLIC TRANSPORT PROTEIN"/>
    <property type="match status" value="1"/>
</dbReference>
<feature type="transmembrane region" description="Helical" evidence="1">
    <location>
        <begin position="129"/>
        <end position="147"/>
    </location>
</feature>